<dbReference type="Gene3D" id="3.40.50.720">
    <property type="entry name" value="NAD(P)-binding Rossmann-like Domain"/>
    <property type="match status" value="1"/>
</dbReference>
<keyword evidence="1" id="KW-1185">Reference proteome</keyword>
<proteinExistence type="predicted"/>
<dbReference type="PRINTS" id="PR00080">
    <property type="entry name" value="SDRFAMILY"/>
</dbReference>
<evidence type="ECO:0000313" key="2">
    <source>
        <dbReference type="RefSeq" id="XP_026747605.1"/>
    </source>
</evidence>
<dbReference type="PANTHER" id="PTHR43975">
    <property type="entry name" value="ZGC:101858"/>
    <property type="match status" value="1"/>
</dbReference>
<dbReference type="InParanoid" id="A0A7E5X311"/>
<dbReference type="Pfam" id="PF00106">
    <property type="entry name" value="adh_short"/>
    <property type="match status" value="1"/>
</dbReference>
<sequence>MIATEPFMKTVTHFGKLDILVNNAGTSSLGKITDVNATEIYNDVMTTNLHSVVLLTHLAVRHLIATKGNIVNISSTTSMVHAPGLVGFAYGVSKAGIDYFTKSMASELAVSGVRVNSINPGPVRSDIMVKLGVDRKALDAAWDNLGNTTPLKRVSEPKEITRLNFVPGR</sequence>
<dbReference type="KEGG" id="tnl:113508719"/>
<name>A0A7E5X311_TRINI</name>
<dbReference type="AlphaFoldDB" id="A0A7E5X311"/>
<dbReference type="PANTHER" id="PTHR43975:SF2">
    <property type="entry name" value="EG:BACR7A4.14 PROTEIN-RELATED"/>
    <property type="match status" value="1"/>
</dbReference>
<gene>
    <name evidence="2" type="primary">LOC113508719</name>
</gene>
<dbReference type="GeneID" id="113508719"/>
<organism evidence="1 2">
    <name type="scientific">Trichoplusia ni</name>
    <name type="common">Cabbage looper</name>
    <dbReference type="NCBI Taxonomy" id="7111"/>
    <lineage>
        <taxon>Eukaryota</taxon>
        <taxon>Metazoa</taxon>
        <taxon>Ecdysozoa</taxon>
        <taxon>Arthropoda</taxon>
        <taxon>Hexapoda</taxon>
        <taxon>Insecta</taxon>
        <taxon>Pterygota</taxon>
        <taxon>Neoptera</taxon>
        <taxon>Endopterygota</taxon>
        <taxon>Lepidoptera</taxon>
        <taxon>Glossata</taxon>
        <taxon>Ditrysia</taxon>
        <taxon>Noctuoidea</taxon>
        <taxon>Noctuidae</taxon>
        <taxon>Plusiinae</taxon>
        <taxon>Trichoplusia</taxon>
    </lineage>
</organism>
<dbReference type="PRINTS" id="PR00081">
    <property type="entry name" value="GDHRDH"/>
</dbReference>
<dbReference type="Proteomes" id="UP000322000">
    <property type="component" value="Chromosome 3"/>
</dbReference>
<dbReference type="OrthoDB" id="47007at2759"/>
<dbReference type="RefSeq" id="XP_026747605.1">
    <property type="nucleotide sequence ID" value="XM_026891804.1"/>
</dbReference>
<protein>
    <submittedName>
        <fullName evidence="2">Uncharacterized protein LOC113508719</fullName>
    </submittedName>
</protein>
<reference evidence="2" key="1">
    <citation type="submission" date="2025-08" db="UniProtKB">
        <authorList>
            <consortium name="RefSeq"/>
        </authorList>
    </citation>
    <scope>IDENTIFICATION</scope>
</reference>
<accession>A0A7E5X311</accession>
<evidence type="ECO:0000313" key="1">
    <source>
        <dbReference type="Proteomes" id="UP000322000"/>
    </source>
</evidence>
<dbReference type="SUPFAM" id="SSF51735">
    <property type="entry name" value="NAD(P)-binding Rossmann-fold domains"/>
    <property type="match status" value="1"/>
</dbReference>
<dbReference type="InterPro" id="IPR036291">
    <property type="entry name" value="NAD(P)-bd_dom_sf"/>
</dbReference>
<dbReference type="InterPro" id="IPR002347">
    <property type="entry name" value="SDR_fam"/>
</dbReference>